<dbReference type="CDD" id="cd08168">
    <property type="entry name" value="Cytochrom_C3"/>
    <property type="match status" value="1"/>
</dbReference>
<dbReference type="Gene3D" id="3.90.10.10">
    <property type="entry name" value="Cytochrome C3"/>
    <property type="match status" value="2"/>
</dbReference>
<gene>
    <name evidence="2" type="ORF">OCL97_07790</name>
</gene>
<dbReference type="Proteomes" id="UP001598130">
    <property type="component" value="Unassembled WGS sequence"/>
</dbReference>
<name>A0ABW6CUH7_9CAUL</name>
<feature type="transmembrane region" description="Helical" evidence="1">
    <location>
        <begin position="7"/>
        <end position="27"/>
    </location>
</feature>
<sequence length="231" mass="24986">MKMPGPIYAALSVFGMVLVVGVVWTLWQGGGHALPGWTGAVRPGALSEAHAFLGDKCESCHAPVKGVTAQKCVTCHAPAQELLMKPATAFHQNIGDCKGCHVEHQGRDVRAIKMDHAVLEVMAQQRDGGSGSLQCATCHSLQDPHGGFFGKQCASCHQTESWEIKSFLHPSPKSTDCAQCHKAPPSHYMMHFEMMDRSISGQKGARVEQCELCHQTDSFNNIKGVGMVKVH</sequence>
<keyword evidence="1" id="KW-0472">Membrane</keyword>
<protein>
    <submittedName>
        <fullName evidence="2">Cytochrome C</fullName>
    </submittedName>
</protein>
<proteinExistence type="predicted"/>
<comment type="caution">
    <text evidence="2">The sequence shown here is derived from an EMBL/GenBank/DDBJ whole genome shotgun (WGS) entry which is preliminary data.</text>
</comment>
<dbReference type="EMBL" id="JAOTJD010000011">
    <property type="protein sequence ID" value="MFD3263862.1"/>
    <property type="molecule type" value="Genomic_DNA"/>
</dbReference>
<accession>A0ABW6CUH7</accession>
<evidence type="ECO:0000313" key="2">
    <source>
        <dbReference type="EMBL" id="MFD3263862.1"/>
    </source>
</evidence>
<organism evidence="2 3">
    <name type="scientific">Phenylobacterium ferrooxidans</name>
    <dbReference type="NCBI Taxonomy" id="2982689"/>
    <lineage>
        <taxon>Bacteria</taxon>
        <taxon>Pseudomonadati</taxon>
        <taxon>Pseudomonadota</taxon>
        <taxon>Alphaproteobacteria</taxon>
        <taxon>Caulobacterales</taxon>
        <taxon>Caulobacteraceae</taxon>
        <taxon>Phenylobacterium</taxon>
    </lineage>
</organism>
<reference evidence="2 3" key="1">
    <citation type="submission" date="2022-09" db="EMBL/GenBank/DDBJ databases">
        <title>New species of Phenylobacterium.</title>
        <authorList>
            <person name="Mieszkin S."/>
        </authorList>
    </citation>
    <scope>NUCLEOTIDE SEQUENCE [LARGE SCALE GENOMIC DNA]</scope>
    <source>
        <strain evidence="2 3">HK31-G</strain>
    </source>
</reference>
<dbReference type="InterPro" id="IPR036280">
    <property type="entry name" value="Multihaem_cyt_sf"/>
</dbReference>
<dbReference type="RefSeq" id="WP_377369097.1">
    <property type="nucleotide sequence ID" value="NZ_JAOTJD010000011.1"/>
</dbReference>
<keyword evidence="3" id="KW-1185">Reference proteome</keyword>
<dbReference type="SUPFAM" id="SSF48695">
    <property type="entry name" value="Multiheme cytochromes"/>
    <property type="match status" value="1"/>
</dbReference>
<evidence type="ECO:0000313" key="3">
    <source>
        <dbReference type="Proteomes" id="UP001598130"/>
    </source>
</evidence>
<evidence type="ECO:0000256" key="1">
    <source>
        <dbReference type="SAM" id="Phobius"/>
    </source>
</evidence>
<keyword evidence="1" id="KW-0812">Transmembrane</keyword>
<keyword evidence="1" id="KW-1133">Transmembrane helix</keyword>